<dbReference type="EMBL" id="JAYGJQ010000003">
    <property type="protein sequence ID" value="MEA9358417.1"/>
    <property type="molecule type" value="Genomic_DNA"/>
</dbReference>
<name>A0ABU5VZC8_9BACT</name>
<sequence>MKSIVSIILLILIVGCQHAPTRYPSSEYQLRPQAALENLNSISNQHVLIVTHATTEFDQDKSAAVGIDQLVGEFKAKGHPVIYLVSDQSEEGYQRWYTADRSPDYEVFSEGGEHNLSISSNEVTIVGGFFGSTDTLNGCHALAVKDAIRMHFETSSAPLTIHIPIKATYFYQEWDSIRQTLLKDGRIDLDSFGIKKYPFASMFFLREGNDGAGDDGNEQNFAHYYTGEQNKTYRAGEEVSREKYQFRFYVNDKLIESVTGPGKRIVNFKMETL</sequence>
<evidence type="ECO:0000313" key="2">
    <source>
        <dbReference type="Proteomes" id="UP001302274"/>
    </source>
</evidence>
<keyword evidence="2" id="KW-1185">Reference proteome</keyword>
<dbReference type="RefSeq" id="WP_323578811.1">
    <property type="nucleotide sequence ID" value="NZ_JAYGJQ010000003.1"/>
</dbReference>
<accession>A0ABU5VZC8</accession>
<comment type="caution">
    <text evidence="1">The sequence shown here is derived from an EMBL/GenBank/DDBJ whole genome shotgun (WGS) entry which is preliminary data.</text>
</comment>
<reference evidence="1 2" key="1">
    <citation type="submission" date="2023-11" db="EMBL/GenBank/DDBJ databases">
        <title>A Novel Polar Bacteriovorax (B. antarcticus) Isolated from the Biocrust in Antarctica.</title>
        <authorList>
            <person name="Mun W."/>
            <person name="Choi S.Y."/>
            <person name="Mitchell R.J."/>
        </authorList>
    </citation>
    <scope>NUCLEOTIDE SEQUENCE [LARGE SCALE GENOMIC DNA]</scope>
    <source>
        <strain evidence="1 2">PP10</strain>
    </source>
</reference>
<dbReference type="PROSITE" id="PS51257">
    <property type="entry name" value="PROKAR_LIPOPROTEIN"/>
    <property type="match status" value="1"/>
</dbReference>
<organism evidence="1 2">
    <name type="scientific">Bacteriovorax antarcticus</name>
    <dbReference type="NCBI Taxonomy" id="3088717"/>
    <lineage>
        <taxon>Bacteria</taxon>
        <taxon>Pseudomonadati</taxon>
        <taxon>Bdellovibrionota</taxon>
        <taxon>Bacteriovoracia</taxon>
        <taxon>Bacteriovoracales</taxon>
        <taxon>Bacteriovoracaceae</taxon>
        <taxon>Bacteriovorax</taxon>
    </lineage>
</organism>
<proteinExistence type="predicted"/>
<protein>
    <submittedName>
        <fullName evidence="1">Uncharacterized protein</fullName>
    </submittedName>
</protein>
<gene>
    <name evidence="1" type="ORF">SHI21_19430</name>
</gene>
<dbReference type="Proteomes" id="UP001302274">
    <property type="component" value="Unassembled WGS sequence"/>
</dbReference>
<evidence type="ECO:0000313" key="1">
    <source>
        <dbReference type="EMBL" id="MEA9358417.1"/>
    </source>
</evidence>